<dbReference type="EMBL" id="SMZQ01000003">
    <property type="protein sequence ID" value="TDL38623.1"/>
    <property type="molecule type" value="Genomic_DNA"/>
</dbReference>
<keyword evidence="1" id="KW-1133">Transmembrane helix</keyword>
<accession>A0A4R5Y2L3</accession>
<evidence type="ECO:0000256" key="1">
    <source>
        <dbReference type="SAM" id="Phobius"/>
    </source>
</evidence>
<keyword evidence="1" id="KW-0812">Transmembrane</keyword>
<feature type="transmembrane region" description="Helical" evidence="1">
    <location>
        <begin position="12"/>
        <end position="34"/>
    </location>
</feature>
<dbReference type="Proteomes" id="UP000294621">
    <property type="component" value="Unassembled WGS sequence"/>
</dbReference>
<name>A0A4R5Y2L3_9MICC</name>
<reference evidence="2 3" key="1">
    <citation type="submission" date="2019-03" db="EMBL/GenBank/DDBJ databases">
        <title>Genome Sequencing and Assembly of Various Microbes Isolated from Partially Reclaimed Soil and Acid Mine Drainage (AMD) Site.</title>
        <authorList>
            <person name="Steinbock B."/>
            <person name="Bechtold R."/>
            <person name="Sevigny J.L."/>
            <person name="Thomas D."/>
            <person name="Cuthill L.R."/>
            <person name="Aveiro Johannsen E.J."/>
            <person name="Thomas K."/>
            <person name="Ghosh A."/>
        </authorList>
    </citation>
    <scope>NUCLEOTIDE SEQUENCE [LARGE SCALE GENOMIC DNA]</scope>
    <source>
        <strain evidence="2 3">S-A1</strain>
    </source>
</reference>
<organism evidence="2 3">
    <name type="scientific">Arthrobacter nitrophenolicus</name>
    <dbReference type="NCBI Taxonomy" id="683150"/>
    <lineage>
        <taxon>Bacteria</taxon>
        <taxon>Bacillati</taxon>
        <taxon>Actinomycetota</taxon>
        <taxon>Actinomycetes</taxon>
        <taxon>Micrococcales</taxon>
        <taxon>Micrococcaceae</taxon>
        <taxon>Arthrobacter</taxon>
    </lineage>
</organism>
<protein>
    <submittedName>
        <fullName evidence="2">DUF4383 domain-containing protein</fullName>
    </submittedName>
</protein>
<feature type="transmembrane region" description="Helical" evidence="1">
    <location>
        <begin position="54"/>
        <end position="77"/>
    </location>
</feature>
<feature type="transmembrane region" description="Helical" evidence="1">
    <location>
        <begin position="124"/>
        <end position="142"/>
    </location>
</feature>
<evidence type="ECO:0000313" key="3">
    <source>
        <dbReference type="Proteomes" id="UP000294621"/>
    </source>
</evidence>
<keyword evidence="1" id="KW-0472">Membrane</keyword>
<dbReference type="Pfam" id="PF14325">
    <property type="entry name" value="DUF4383"/>
    <property type="match status" value="1"/>
</dbReference>
<dbReference type="OrthoDB" id="572373at2"/>
<feature type="transmembrane region" description="Helical" evidence="1">
    <location>
        <begin position="89"/>
        <end position="108"/>
    </location>
</feature>
<dbReference type="STRING" id="683150.G205_14081"/>
<evidence type="ECO:0000313" key="2">
    <source>
        <dbReference type="EMBL" id="TDL38623.1"/>
    </source>
</evidence>
<comment type="caution">
    <text evidence="2">The sequence shown here is derived from an EMBL/GenBank/DDBJ whole genome shotgun (WGS) entry which is preliminary data.</text>
</comment>
<gene>
    <name evidence="2" type="ORF">E2R57_06615</name>
</gene>
<sequence length="152" mass="16095">MAVSTRPPGVRTALQWSALGVAGVFLFAGILGFVPGITSNYGSLGFAGPGSGALLLGIFQVSVLHNLVHLLFGAAGVFMARTHRQARNFLTYGGVIYLVLWLYGLLIGDDTPANFIPENYADNWLHLILGLAMIVLAVLLSPRTTPAGSRKS</sequence>
<dbReference type="RefSeq" id="WP_133347553.1">
    <property type="nucleotide sequence ID" value="NZ_SMZQ01000003.1"/>
</dbReference>
<dbReference type="AlphaFoldDB" id="A0A4R5Y2L3"/>
<proteinExistence type="predicted"/>